<proteinExistence type="predicted"/>
<sequence>MEIPRGLSEKLGADGGYIKNDPENPLLILSEYLANNKLASLEEISGKDVHLKLLPQGRWVFQQVFLRPEFQALLSIYDPLLYSVPYDVSKSKLDDQTIQKIFTAYWASKAKLYDNTASSKYVIRRRNEAQKMFANFRQRSEPLTLEEAKLLIRQLVESTTIGQEI</sequence>
<name>A0A1F5FZD1_9BACT</name>
<evidence type="ECO:0000313" key="2">
    <source>
        <dbReference type="Proteomes" id="UP000177069"/>
    </source>
</evidence>
<dbReference type="EMBL" id="MFBA01000044">
    <property type="protein sequence ID" value="OGD84955.1"/>
    <property type="molecule type" value="Genomic_DNA"/>
</dbReference>
<evidence type="ECO:0000313" key="1">
    <source>
        <dbReference type="EMBL" id="OGD84955.1"/>
    </source>
</evidence>
<organism evidence="1 2">
    <name type="scientific">Candidatus Curtissbacteria bacterium RIFCSPHIGHO2_01_FULL_41_13</name>
    <dbReference type="NCBI Taxonomy" id="1797745"/>
    <lineage>
        <taxon>Bacteria</taxon>
        <taxon>Candidatus Curtissiibacteriota</taxon>
    </lineage>
</organism>
<comment type="caution">
    <text evidence="1">The sequence shown here is derived from an EMBL/GenBank/DDBJ whole genome shotgun (WGS) entry which is preliminary data.</text>
</comment>
<protein>
    <submittedName>
        <fullName evidence="1">Uncharacterized protein</fullName>
    </submittedName>
</protein>
<reference evidence="1 2" key="1">
    <citation type="journal article" date="2016" name="Nat. Commun.">
        <title>Thousands of microbial genomes shed light on interconnected biogeochemical processes in an aquifer system.</title>
        <authorList>
            <person name="Anantharaman K."/>
            <person name="Brown C.T."/>
            <person name="Hug L.A."/>
            <person name="Sharon I."/>
            <person name="Castelle C.J."/>
            <person name="Probst A.J."/>
            <person name="Thomas B.C."/>
            <person name="Singh A."/>
            <person name="Wilkins M.J."/>
            <person name="Karaoz U."/>
            <person name="Brodie E.L."/>
            <person name="Williams K.H."/>
            <person name="Hubbard S.S."/>
            <person name="Banfield J.F."/>
        </authorList>
    </citation>
    <scope>NUCLEOTIDE SEQUENCE [LARGE SCALE GENOMIC DNA]</scope>
</reference>
<dbReference type="Proteomes" id="UP000177069">
    <property type="component" value="Unassembled WGS sequence"/>
</dbReference>
<accession>A0A1F5FZD1</accession>
<gene>
    <name evidence="1" type="ORF">A2696_00420</name>
</gene>
<dbReference type="AlphaFoldDB" id="A0A1F5FZD1"/>